<dbReference type="Proteomes" id="UP000011717">
    <property type="component" value="Unassembled WGS sequence"/>
</dbReference>
<dbReference type="PANTHER" id="PTHR30632:SF17">
    <property type="entry name" value="MOLYBDATE-BINDING PROTEIN MODA"/>
    <property type="match status" value="1"/>
</dbReference>
<dbReference type="InterPro" id="IPR050682">
    <property type="entry name" value="ModA/WtpA"/>
</dbReference>
<evidence type="ECO:0000256" key="6">
    <source>
        <dbReference type="PIRSR" id="PIRSR004846-1"/>
    </source>
</evidence>
<dbReference type="AlphaFoldDB" id="M2TK82"/>
<dbReference type="OrthoDB" id="9785015at2"/>
<keyword evidence="3 6" id="KW-0479">Metal-binding</keyword>
<feature type="signal peptide" evidence="7">
    <location>
        <begin position="1"/>
        <end position="25"/>
    </location>
</feature>
<dbReference type="GO" id="GO:0015689">
    <property type="term" value="P:molybdate ion transport"/>
    <property type="evidence" value="ECO:0007669"/>
    <property type="project" value="InterPro"/>
</dbReference>
<dbReference type="PATRIC" id="fig|1234595.3.peg.2585"/>
<feature type="chain" id="PRO_5004026843" evidence="7">
    <location>
        <begin position="26"/>
        <end position="256"/>
    </location>
</feature>
<dbReference type="RefSeq" id="WP_008603542.1">
    <property type="nucleotide sequence ID" value="NZ_AMRV01000010.1"/>
</dbReference>
<keyword evidence="4 7" id="KW-0732">Signal</keyword>
<dbReference type="PANTHER" id="PTHR30632">
    <property type="entry name" value="MOLYBDATE-BINDING PERIPLASMIC PROTEIN"/>
    <property type="match status" value="1"/>
</dbReference>
<dbReference type="GO" id="GO:0030973">
    <property type="term" value="F:molybdate ion binding"/>
    <property type="evidence" value="ECO:0007669"/>
    <property type="project" value="TreeGrafter"/>
</dbReference>
<feature type="binding site" evidence="6">
    <location>
        <position position="189"/>
    </location>
    <ligand>
        <name>molybdate</name>
        <dbReference type="ChEBI" id="CHEBI:36264"/>
    </ligand>
</feature>
<dbReference type="GO" id="GO:0030288">
    <property type="term" value="C:outer membrane-bounded periplasmic space"/>
    <property type="evidence" value="ECO:0007669"/>
    <property type="project" value="TreeGrafter"/>
</dbReference>
<comment type="subunit">
    <text evidence="5">The complex is composed of two ATP-binding proteins (ModC), two transmembrane proteins (ModB) and a solute-binding protein (ModA).</text>
</comment>
<dbReference type="NCBIfam" id="TIGR01256">
    <property type="entry name" value="modA"/>
    <property type="match status" value="1"/>
</dbReference>
<protein>
    <submittedName>
        <fullName evidence="8">Molybdenum ABC transporter, periplasmic molybdenum-binding protein ModA</fullName>
    </submittedName>
</protein>
<dbReference type="Gene3D" id="3.40.190.10">
    <property type="entry name" value="Periplasmic binding protein-like II"/>
    <property type="match status" value="2"/>
</dbReference>
<feature type="binding site" evidence="6">
    <location>
        <position position="171"/>
    </location>
    <ligand>
        <name>molybdate</name>
        <dbReference type="ChEBI" id="CHEBI:36264"/>
    </ligand>
</feature>
<name>M2TK82_9SPHN</name>
<organism evidence="8 9">
    <name type="scientific">Pacificimonas flava</name>
    <dbReference type="NCBI Taxonomy" id="1234595"/>
    <lineage>
        <taxon>Bacteria</taxon>
        <taxon>Pseudomonadati</taxon>
        <taxon>Pseudomonadota</taxon>
        <taxon>Alphaproteobacteria</taxon>
        <taxon>Sphingomonadales</taxon>
        <taxon>Sphingosinicellaceae</taxon>
        <taxon>Pacificimonas</taxon>
    </lineage>
</organism>
<comment type="similarity">
    <text evidence="1">Belongs to the bacterial solute-binding protein ModA family.</text>
</comment>
<proteinExistence type="inferred from homology"/>
<evidence type="ECO:0000256" key="5">
    <source>
        <dbReference type="ARBA" id="ARBA00062515"/>
    </source>
</evidence>
<feature type="binding site" evidence="6">
    <location>
        <position position="144"/>
    </location>
    <ligand>
        <name>molybdate</name>
        <dbReference type="ChEBI" id="CHEBI:36264"/>
    </ligand>
</feature>
<evidence type="ECO:0000256" key="2">
    <source>
        <dbReference type="ARBA" id="ARBA00022505"/>
    </source>
</evidence>
<keyword evidence="2 6" id="KW-0500">Molybdenum</keyword>
<accession>M2TK82</accession>
<dbReference type="GO" id="GO:1901359">
    <property type="term" value="F:tungstate binding"/>
    <property type="evidence" value="ECO:0007669"/>
    <property type="project" value="UniProtKB-ARBA"/>
</dbReference>
<dbReference type="EMBL" id="AMRV01000010">
    <property type="protein sequence ID" value="EMD82096.1"/>
    <property type="molecule type" value="Genomic_DNA"/>
</dbReference>
<dbReference type="SUPFAM" id="SSF53850">
    <property type="entry name" value="Periplasmic binding protein-like II"/>
    <property type="match status" value="1"/>
</dbReference>
<dbReference type="Pfam" id="PF13531">
    <property type="entry name" value="SBP_bac_11"/>
    <property type="match status" value="1"/>
</dbReference>
<evidence type="ECO:0000256" key="7">
    <source>
        <dbReference type="SAM" id="SignalP"/>
    </source>
</evidence>
<evidence type="ECO:0000256" key="1">
    <source>
        <dbReference type="ARBA" id="ARBA00009175"/>
    </source>
</evidence>
<keyword evidence="9" id="KW-1185">Reference proteome</keyword>
<reference evidence="8 9" key="1">
    <citation type="journal article" date="2013" name="Genome Announc.">
        <title>Draft Genome Sequence of Strain JLT2015T, Belonging to the Family Sphingomonadaceae of the Alphaproteobacteria.</title>
        <authorList>
            <person name="Tang K."/>
            <person name="Liu K."/>
            <person name="Li S."/>
            <person name="Jiao N."/>
        </authorList>
    </citation>
    <scope>NUCLEOTIDE SEQUENCE [LARGE SCALE GENOMIC DNA]</scope>
    <source>
        <strain evidence="8 9">JLT2015</strain>
    </source>
</reference>
<dbReference type="InterPro" id="IPR005950">
    <property type="entry name" value="ModA"/>
</dbReference>
<dbReference type="FunFam" id="3.40.190.10:FF:000035">
    <property type="entry name" value="Molybdate ABC transporter substrate-binding protein"/>
    <property type="match status" value="1"/>
</dbReference>
<feature type="binding site" evidence="6">
    <location>
        <position position="62"/>
    </location>
    <ligand>
        <name>molybdate</name>
        <dbReference type="ChEBI" id="CHEBI:36264"/>
    </ligand>
</feature>
<evidence type="ECO:0000256" key="4">
    <source>
        <dbReference type="ARBA" id="ARBA00022729"/>
    </source>
</evidence>
<evidence type="ECO:0000313" key="8">
    <source>
        <dbReference type="EMBL" id="EMD82096.1"/>
    </source>
</evidence>
<sequence length="256" mass="27214">MMRGLPAFFAVLLAALLVSPTSARAEGPLVLAAASLQDVMVALADDWAARGCERPVLSFAGTQAIARQAAAGAPADIFISADRQWMDYLQKGDHLQADSRHILARNRLVIVAGEDGAWLGDPAAFLNAVEGRPLAVADTESVPAGRYAKAALTKMGVWNRVEGDLARTENVRAALALVERGAAPYGIVYQTDARASKAVRIAGRFAPRAHAPIVYPAALLKTASHEDAAPFLDFLTSPRAQAIFRRYGFAPAANDR</sequence>
<comment type="caution">
    <text evidence="8">The sequence shown here is derived from an EMBL/GenBank/DDBJ whole genome shotgun (WGS) entry which is preliminary data.</text>
</comment>
<dbReference type="PIRSF" id="PIRSF004846">
    <property type="entry name" value="ModA"/>
    <property type="match status" value="1"/>
</dbReference>
<gene>
    <name evidence="8" type="ORF">C725_2584</name>
</gene>
<evidence type="ECO:0000256" key="3">
    <source>
        <dbReference type="ARBA" id="ARBA00022723"/>
    </source>
</evidence>
<evidence type="ECO:0000313" key="9">
    <source>
        <dbReference type="Proteomes" id="UP000011717"/>
    </source>
</evidence>
<feature type="binding site" evidence="6">
    <location>
        <position position="35"/>
    </location>
    <ligand>
        <name>molybdate</name>
        <dbReference type="ChEBI" id="CHEBI:36264"/>
    </ligand>
</feature>
<dbReference type="GO" id="GO:0046872">
    <property type="term" value="F:metal ion binding"/>
    <property type="evidence" value="ECO:0007669"/>
    <property type="project" value="UniProtKB-KW"/>
</dbReference>